<accession>A0AAF0C4K6</accession>
<reference evidence="1 2" key="2">
    <citation type="journal article" date="2022" name="Mar. Drugs">
        <title>Bioassay-Guided Fractionation Leads to the Detection of Cholic Acid Generated by the Rare Thalassomonas sp.</title>
        <authorList>
            <person name="Pheiffer F."/>
            <person name="Schneider Y.K."/>
            <person name="Hansen E.H."/>
            <person name="Andersen J.H."/>
            <person name="Isaksson J."/>
            <person name="Busche T."/>
            <person name="R C."/>
            <person name="Kalinowski J."/>
            <person name="Zyl L.V."/>
            <person name="Trindade M."/>
        </authorList>
    </citation>
    <scope>NUCLEOTIDE SEQUENCE [LARGE SCALE GENOMIC DNA]</scope>
    <source>
        <strain evidence="1 2">A5K-106</strain>
    </source>
</reference>
<dbReference type="KEGG" id="tact:SG35_028715"/>
<dbReference type="AlphaFoldDB" id="A0AAF0C4K6"/>
<evidence type="ECO:0000313" key="1">
    <source>
        <dbReference type="EMBL" id="WDE02397.1"/>
    </source>
</evidence>
<reference evidence="1 2" key="1">
    <citation type="journal article" date="2015" name="Genome Announc.">
        <title>Draft Genome Sequences of Marine Isolates of Thalassomonas viridans and Thalassomonas actiniarum.</title>
        <authorList>
            <person name="Olonade I."/>
            <person name="van Zyl L.J."/>
            <person name="Trindade M."/>
        </authorList>
    </citation>
    <scope>NUCLEOTIDE SEQUENCE [LARGE SCALE GENOMIC DNA]</scope>
    <source>
        <strain evidence="1 2">A5K-106</strain>
    </source>
</reference>
<sequence length="105" mass="11953">MSVEQNIDHTAGQVDISFACTDKDKYELKSLLGYGSDTKGKLGLSWHNRQMNDLGHNYLIRLDLNQVIANSADITASFQYQIPQGREKSQWINLANSTRVDRCEY</sequence>
<dbReference type="Proteomes" id="UP000032568">
    <property type="component" value="Chromosome pTact"/>
</dbReference>
<evidence type="ECO:0000313" key="2">
    <source>
        <dbReference type="Proteomes" id="UP000032568"/>
    </source>
</evidence>
<dbReference type="RefSeq" id="WP_152646599.1">
    <property type="nucleotide sequence ID" value="NZ_CP059736.1"/>
</dbReference>
<dbReference type="EMBL" id="CP059736">
    <property type="protein sequence ID" value="WDE02397.1"/>
    <property type="molecule type" value="Genomic_DNA"/>
</dbReference>
<name>A0AAF0C4K6_9GAMM</name>
<keyword evidence="2" id="KW-1185">Reference proteome</keyword>
<organism evidence="1 2">
    <name type="scientific">Thalassomonas actiniarum</name>
    <dbReference type="NCBI Taxonomy" id="485447"/>
    <lineage>
        <taxon>Bacteria</taxon>
        <taxon>Pseudomonadati</taxon>
        <taxon>Pseudomonadota</taxon>
        <taxon>Gammaproteobacteria</taxon>
        <taxon>Alteromonadales</taxon>
        <taxon>Colwelliaceae</taxon>
        <taxon>Thalassomonas</taxon>
    </lineage>
</organism>
<proteinExistence type="predicted"/>
<gene>
    <name evidence="1" type="ORF">SG35_028715</name>
</gene>
<protein>
    <submittedName>
        <fullName evidence="1">Uncharacterized protein</fullName>
    </submittedName>
</protein>